<protein>
    <submittedName>
        <fullName evidence="1">Uncharacterized protein</fullName>
    </submittedName>
</protein>
<sequence length="72" mass="8215">MLPIRRVTHYGLQMSSNQSKSKSEFIGNASELSKKSSTLNQIEETLRAIKTHNQVLQILVSKVVTKQFRIEN</sequence>
<dbReference type="EMBL" id="RRYP01003930">
    <property type="protein sequence ID" value="TNV83334.1"/>
    <property type="molecule type" value="Genomic_DNA"/>
</dbReference>
<comment type="caution">
    <text evidence="1">The sequence shown here is derived from an EMBL/GenBank/DDBJ whole genome shotgun (WGS) entry which is preliminary data.</text>
</comment>
<dbReference type="AlphaFoldDB" id="A0A8J8P025"/>
<evidence type="ECO:0000313" key="2">
    <source>
        <dbReference type="Proteomes" id="UP000785679"/>
    </source>
</evidence>
<accession>A0A8J8P025</accession>
<dbReference type="Proteomes" id="UP000785679">
    <property type="component" value="Unassembled WGS sequence"/>
</dbReference>
<organism evidence="1 2">
    <name type="scientific">Halteria grandinella</name>
    <dbReference type="NCBI Taxonomy" id="5974"/>
    <lineage>
        <taxon>Eukaryota</taxon>
        <taxon>Sar</taxon>
        <taxon>Alveolata</taxon>
        <taxon>Ciliophora</taxon>
        <taxon>Intramacronucleata</taxon>
        <taxon>Spirotrichea</taxon>
        <taxon>Stichotrichia</taxon>
        <taxon>Sporadotrichida</taxon>
        <taxon>Halteriidae</taxon>
        <taxon>Halteria</taxon>
    </lineage>
</organism>
<keyword evidence="2" id="KW-1185">Reference proteome</keyword>
<name>A0A8J8P025_HALGN</name>
<reference evidence="1" key="1">
    <citation type="submission" date="2019-06" db="EMBL/GenBank/DDBJ databases">
        <authorList>
            <person name="Zheng W."/>
        </authorList>
    </citation>
    <scope>NUCLEOTIDE SEQUENCE</scope>
    <source>
        <strain evidence="1">QDHG01</strain>
    </source>
</reference>
<evidence type="ECO:0000313" key="1">
    <source>
        <dbReference type="EMBL" id="TNV83334.1"/>
    </source>
</evidence>
<gene>
    <name evidence="1" type="ORF">FGO68_gene5160</name>
</gene>
<proteinExistence type="predicted"/>